<organism evidence="1 2">
    <name type="scientific">Dactylosporangium matsuzakiense</name>
    <dbReference type="NCBI Taxonomy" id="53360"/>
    <lineage>
        <taxon>Bacteria</taxon>
        <taxon>Bacillati</taxon>
        <taxon>Actinomycetota</taxon>
        <taxon>Actinomycetes</taxon>
        <taxon>Micromonosporales</taxon>
        <taxon>Micromonosporaceae</taxon>
        <taxon>Dactylosporangium</taxon>
    </lineage>
</organism>
<name>A0A9W6KHD7_9ACTN</name>
<gene>
    <name evidence="1" type="ORF">GCM10017581_038590</name>
</gene>
<dbReference type="Gene3D" id="3.30.559.10">
    <property type="entry name" value="Chloramphenicol acetyltransferase-like domain"/>
    <property type="match status" value="1"/>
</dbReference>
<dbReference type="RefSeq" id="WP_271189206.1">
    <property type="nucleotide sequence ID" value="NZ_BSFP01000021.1"/>
</dbReference>
<proteinExistence type="predicted"/>
<dbReference type="SUPFAM" id="SSF52777">
    <property type="entry name" value="CoA-dependent acyltransferases"/>
    <property type="match status" value="2"/>
</dbReference>
<dbReference type="Proteomes" id="UP001143480">
    <property type="component" value="Unassembled WGS sequence"/>
</dbReference>
<dbReference type="InterPro" id="IPR023213">
    <property type="entry name" value="CAT-like_dom_sf"/>
</dbReference>
<dbReference type="AlphaFoldDB" id="A0A9W6KHD7"/>
<evidence type="ECO:0000313" key="1">
    <source>
        <dbReference type="EMBL" id="GLL02117.1"/>
    </source>
</evidence>
<comment type="caution">
    <text evidence="1">The sequence shown here is derived from an EMBL/GenBank/DDBJ whole genome shotgun (WGS) entry which is preliminary data.</text>
</comment>
<reference evidence="1" key="1">
    <citation type="journal article" date="2014" name="Int. J. Syst. Evol. Microbiol.">
        <title>Complete genome sequence of Corynebacterium casei LMG S-19264T (=DSM 44701T), isolated from a smear-ripened cheese.</title>
        <authorList>
            <consortium name="US DOE Joint Genome Institute (JGI-PGF)"/>
            <person name="Walter F."/>
            <person name="Albersmeier A."/>
            <person name="Kalinowski J."/>
            <person name="Ruckert C."/>
        </authorList>
    </citation>
    <scope>NUCLEOTIDE SEQUENCE</scope>
    <source>
        <strain evidence="1">VKM Ac-1321</strain>
    </source>
</reference>
<reference evidence="1" key="2">
    <citation type="submission" date="2023-01" db="EMBL/GenBank/DDBJ databases">
        <authorList>
            <person name="Sun Q."/>
            <person name="Evtushenko L."/>
        </authorList>
    </citation>
    <scope>NUCLEOTIDE SEQUENCE</scope>
    <source>
        <strain evidence="1">VKM Ac-1321</strain>
    </source>
</reference>
<protein>
    <recommendedName>
        <fullName evidence="3">Condensation domain-containing protein</fullName>
    </recommendedName>
</protein>
<sequence>MSDEERQARTVCVASVPFHGHRSAAGPATWAQRGTWHWLNREPGSTASTNLTFYVDLPDATGLASAIDGIRKLVERHESLRLHLRGDAGELRQVVVRDGVLRIIVWSTADPSTTDDATNELLRELADHDFDPAGELPARFGVLQAGDRCRIVVAGSRFAFDSAGCALLHAELPGLASNDPPHRTDPAASPLWQPLDEADFEGSTAGVRVHERAMSYWATELRKLPARQTSAYTGLSLGPHWHGELRSRTLATAVDAHARRWRCPASAVLLAATAIILGDYFDADPYGCRIVATNRFDKRLIDVAYPIAQDGLAVVPVGGAPFGEVVLRAARALLNACRHTRYDPMELMRLVDSMGGHAGVRLADSSVFNPVPLFREESTEDTEPMQDGSSRGMFTWCETLDAGDVTTYVSCERHGDSVHLSLIASAREVPRHDVPALLYAYEDMLGQD</sequence>
<keyword evidence="2" id="KW-1185">Reference proteome</keyword>
<dbReference type="EMBL" id="BSFP01000021">
    <property type="protein sequence ID" value="GLL02117.1"/>
    <property type="molecule type" value="Genomic_DNA"/>
</dbReference>
<evidence type="ECO:0000313" key="2">
    <source>
        <dbReference type="Proteomes" id="UP001143480"/>
    </source>
</evidence>
<dbReference type="Gene3D" id="3.30.559.30">
    <property type="entry name" value="Nonribosomal peptide synthetase, condensation domain"/>
    <property type="match status" value="1"/>
</dbReference>
<evidence type="ECO:0008006" key="3">
    <source>
        <dbReference type="Google" id="ProtNLM"/>
    </source>
</evidence>
<accession>A0A9W6KHD7</accession>